<dbReference type="PROSITE" id="PS50237">
    <property type="entry name" value="HECT"/>
    <property type="match status" value="1"/>
</dbReference>
<dbReference type="PANTHER" id="PTHR11254">
    <property type="entry name" value="HECT DOMAIN UBIQUITIN-PROTEIN LIGASE"/>
    <property type="match status" value="1"/>
</dbReference>
<dbReference type="EMBL" id="NEDP02002729">
    <property type="protein sequence ID" value="OWF50243.1"/>
    <property type="molecule type" value="Genomic_DNA"/>
</dbReference>
<gene>
    <name evidence="8" type="ORF">KP79_PYT20708</name>
</gene>
<dbReference type="AlphaFoldDB" id="A0A210QNC6"/>
<name>A0A210QNC6_MIZYE</name>
<evidence type="ECO:0000256" key="4">
    <source>
        <dbReference type="ARBA" id="ARBA00022679"/>
    </source>
</evidence>
<dbReference type="STRING" id="6573.A0A210QNC6"/>
<dbReference type="InterPro" id="IPR000569">
    <property type="entry name" value="HECT_dom"/>
</dbReference>
<comment type="catalytic activity">
    <reaction evidence="1">
        <text>S-ubiquitinyl-[E2 ubiquitin-conjugating enzyme]-L-cysteine + [acceptor protein]-L-lysine = [E2 ubiquitin-conjugating enzyme]-L-cysteine + N(6)-ubiquitinyl-[acceptor protein]-L-lysine.</text>
        <dbReference type="EC" id="2.3.2.26"/>
    </reaction>
</comment>
<comment type="pathway">
    <text evidence="2">Protein modification; protein ubiquitination.</text>
</comment>
<dbReference type="GO" id="GO:0006511">
    <property type="term" value="P:ubiquitin-dependent protein catabolic process"/>
    <property type="evidence" value="ECO:0007669"/>
    <property type="project" value="TreeGrafter"/>
</dbReference>
<dbReference type="InterPro" id="IPR050409">
    <property type="entry name" value="E3_ubiq-protein_ligase"/>
</dbReference>
<dbReference type="GO" id="GO:0016567">
    <property type="term" value="P:protein ubiquitination"/>
    <property type="evidence" value="ECO:0007669"/>
    <property type="project" value="TreeGrafter"/>
</dbReference>
<accession>A0A210QNC6</accession>
<sequence length="306" mass="35552">MDASFKPVISSTRTSSNADIKSLLEAFQKKINKFDKQEIIVYWKRVLESAFRALKRPHFDVKCKLYVKFSGEIGMDHGGPRREFFRLAIHELSEKSGLFEGADDQKVFRHNLEALQDGCYRLSGKLVGMSLAQDGPAMGFLNRDVFRMMTGLEPDLQEFDLQLIPETDIRNILQQHGDWMLDQGVNNCWHLKIADIPKSIHALVKQTIFYRTASEIQQFARGMDDVCGLTTEMKRDPYKWEDLFCKVGEALTKEKFLEECEDKWSVEGSNRRGREEVQNMRLNCSFRTLRCCSCEVWRPSDFHKRS</sequence>
<dbReference type="GO" id="GO:0061630">
    <property type="term" value="F:ubiquitin protein ligase activity"/>
    <property type="evidence" value="ECO:0007669"/>
    <property type="project" value="UniProtKB-EC"/>
</dbReference>
<dbReference type="Gene3D" id="3.90.1750.10">
    <property type="entry name" value="Hect, E3 ligase catalytic domains"/>
    <property type="match status" value="1"/>
</dbReference>
<evidence type="ECO:0000256" key="2">
    <source>
        <dbReference type="ARBA" id="ARBA00004906"/>
    </source>
</evidence>
<evidence type="ECO:0000256" key="6">
    <source>
        <dbReference type="PROSITE-ProRule" id="PRU00104"/>
    </source>
</evidence>
<dbReference type="SUPFAM" id="SSF56204">
    <property type="entry name" value="Hect, E3 ligase catalytic domain"/>
    <property type="match status" value="1"/>
</dbReference>
<dbReference type="PANTHER" id="PTHR11254:SF440">
    <property type="entry name" value="E3 UBIQUITIN-PROTEIN LIGASE NEDD-4"/>
    <property type="match status" value="1"/>
</dbReference>
<evidence type="ECO:0000256" key="1">
    <source>
        <dbReference type="ARBA" id="ARBA00000885"/>
    </source>
</evidence>
<keyword evidence="4" id="KW-0808">Transferase</keyword>
<evidence type="ECO:0000259" key="7">
    <source>
        <dbReference type="PROSITE" id="PS50237"/>
    </source>
</evidence>
<feature type="domain" description="HECT" evidence="7">
    <location>
        <begin position="57"/>
        <end position="159"/>
    </location>
</feature>
<keyword evidence="5 6" id="KW-0833">Ubl conjugation pathway</keyword>
<dbReference type="GO" id="GO:0005737">
    <property type="term" value="C:cytoplasm"/>
    <property type="evidence" value="ECO:0007669"/>
    <property type="project" value="TreeGrafter"/>
</dbReference>
<dbReference type="OrthoDB" id="6137715at2759"/>
<protein>
    <recommendedName>
        <fullName evidence="3">HECT-type E3 ubiquitin transferase</fullName>
        <ecNumber evidence="3">2.3.2.26</ecNumber>
    </recommendedName>
</protein>
<evidence type="ECO:0000256" key="3">
    <source>
        <dbReference type="ARBA" id="ARBA00012485"/>
    </source>
</evidence>
<proteinExistence type="predicted"/>
<comment type="caution">
    <text evidence="6">Lacks conserved residue(s) required for the propagation of feature annotation.</text>
</comment>
<evidence type="ECO:0000256" key="5">
    <source>
        <dbReference type="ARBA" id="ARBA00022786"/>
    </source>
</evidence>
<reference evidence="8 9" key="1">
    <citation type="journal article" date="2017" name="Nat. Ecol. Evol.">
        <title>Scallop genome provides insights into evolution of bilaterian karyotype and development.</title>
        <authorList>
            <person name="Wang S."/>
            <person name="Zhang J."/>
            <person name="Jiao W."/>
            <person name="Li J."/>
            <person name="Xun X."/>
            <person name="Sun Y."/>
            <person name="Guo X."/>
            <person name="Huan P."/>
            <person name="Dong B."/>
            <person name="Zhang L."/>
            <person name="Hu X."/>
            <person name="Sun X."/>
            <person name="Wang J."/>
            <person name="Zhao C."/>
            <person name="Wang Y."/>
            <person name="Wang D."/>
            <person name="Huang X."/>
            <person name="Wang R."/>
            <person name="Lv J."/>
            <person name="Li Y."/>
            <person name="Zhang Z."/>
            <person name="Liu B."/>
            <person name="Lu W."/>
            <person name="Hui Y."/>
            <person name="Liang J."/>
            <person name="Zhou Z."/>
            <person name="Hou R."/>
            <person name="Li X."/>
            <person name="Liu Y."/>
            <person name="Li H."/>
            <person name="Ning X."/>
            <person name="Lin Y."/>
            <person name="Zhao L."/>
            <person name="Xing Q."/>
            <person name="Dou J."/>
            <person name="Li Y."/>
            <person name="Mao J."/>
            <person name="Guo H."/>
            <person name="Dou H."/>
            <person name="Li T."/>
            <person name="Mu C."/>
            <person name="Jiang W."/>
            <person name="Fu Q."/>
            <person name="Fu X."/>
            <person name="Miao Y."/>
            <person name="Liu J."/>
            <person name="Yu Q."/>
            <person name="Li R."/>
            <person name="Liao H."/>
            <person name="Li X."/>
            <person name="Kong Y."/>
            <person name="Jiang Z."/>
            <person name="Chourrout D."/>
            <person name="Li R."/>
            <person name="Bao Z."/>
        </authorList>
    </citation>
    <scope>NUCLEOTIDE SEQUENCE [LARGE SCALE GENOMIC DNA]</scope>
    <source>
        <strain evidence="8 9">PY_sf001</strain>
    </source>
</reference>
<organism evidence="8 9">
    <name type="scientific">Mizuhopecten yessoensis</name>
    <name type="common">Japanese scallop</name>
    <name type="synonym">Patinopecten yessoensis</name>
    <dbReference type="NCBI Taxonomy" id="6573"/>
    <lineage>
        <taxon>Eukaryota</taxon>
        <taxon>Metazoa</taxon>
        <taxon>Spiralia</taxon>
        <taxon>Lophotrochozoa</taxon>
        <taxon>Mollusca</taxon>
        <taxon>Bivalvia</taxon>
        <taxon>Autobranchia</taxon>
        <taxon>Pteriomorphia</taxon>
        <taxon>Pectinida</taxon>
        <taxon>Pectinoidea</taxon>
        <taxon>Pectinidae</taxon>
        <taxon>Mizuhopecten</taxon>
    </lineage>
</organism>
<dbReference type="Proteomes" id="UP000242188">
    <property type="component" value="Unassembled WGS sequence"/>
</dbReference>
<dbReference type="EC" id="2.3.2.26" evidence="3"/>
<evidence type="ECO:0000313" key="8">
    <source>
        <dbReference type="EMBL" id="OWF50243.1"/>
    </source>
</evidence>
<keyword evidence="9" id="KW-1185">Reference proteome</keyword>
<dbReference type="InterPro" id="IPR035983">
    <property type="entry name" value="Hect_E3_ubiquitin_ligase"/>
</dbReference>
<comment type="caution">
    <text evidence="8">The sequence shown here is derived from an EMBL/GenBank/DDBJ whole genome shotgun (WGS) entry which is preliminary data.</text>
</comment>
<evidence type="ECO:0000313" key="9">
    <source>
        <dbReference type="Proteomes" id="UP000242188"/>
    </source>
</evidence>